<dbReference type="Pfam" id="PF11107">
    <property type="entry name" value="FANCF"/>
    <property type="match status" value="1"/>
</dbReference>
<dbReference type="GO" id="GO:0043240">
    <property type="term" value="C:Fanconi anaemia nuclear complex"/>
    <property type="evidence" value="ECO:0007669"/>
    <property type="project" value="InterPro"/>
</dbReference>
<organism evidence="1 2">
    <name type="scientific">Cyprinodon variegatus</name>
    <name type="common">Sheepshead minnow</name>
    <dbReference type="NCBI Taxonomy" id="28743"/>
    <lineage>
        <taxon>Eukaryota</taxon>
        <taxon>Metazoa</taxon>
        <taxon>Chordata</taxon>
        <taxon>Craniata</taxon>
        <taxon>Vertebrata</taxon>
        <taxon>Euteleostomi</taxon>
        <taxon>Actinopterygii</taxon>
        <taxon>Neopterygii</taxon>
        <taxon>Teleostei</taxon>
        <taxon>Neoteleostei</taxon>
        <taxon>Acanthomorphata</taxon>
        <taxon>Ovalentaria</taxon>
        <taxon>Atherinomorphae</taxon>
        <taxon>Cyprinodontiformes</taxon>
        <taxon>Cyprinodontidae</taxon>
        <taxon>Cyprinodon</taxon>
    </lineage>
</organism>
<dbReference type="KEGG" id="cvg:107096887"/>
<dbReference type="Proteomes" id="UP000265020">
    <property type="component" value="Unassembled WGS sequence"/>
</dbReference>
<dbReference type="PANTHER" id="PTHR14449:SF2">
    <property type="entry name" value="FANCONI ANEMIA GROUP F PROTEIN"/>
    <property type="match status" value="1"/>
</dbReference>
<dbReference type="InterPro" id="IPR035428">
    <property type="entry name" value="FANCF"/>
</dbReference>
<dbReference type="InterPro" id="IPR038505">
    <property type="entry name" value="FANCF_C_sf"/>
</dbReference>
<reference evidence="1" key="2">
    <citation type="submission" date="2025-09" db="UniProtKB">
        <authorList>
            <consortium name="Ensembl"/>
        </authorList>
    </citation>
    <scope>IDENTIFICATION</scope>
</reference>
<dbReference type="AlphaFoldDB" id="A0A3Q2CEZ6"/>
<dbReference type="Gene3D" id="1.25.40.490">
    <property type="match status" value="1"/>
</dbReference>
<dbReference type="GeneID" id="107096887"/>
<dbReference type="Ensembl" id="ENSCVAT00000009729.1">
    <property type="protein sequence ID" value="ENSCVAP00000003614.1"/>
    <property type="gene ID" value="ENSCVAG00000004819.1"/>
</dbReference>
<proteinExistence type="predicted"/>
<reference evidence="1" key="1">
    <citation type="submission" date="2025-08" db="UniProtKB">
        <authorList>
            <consortium name="Ensembl"/>
        </authorList>
    </citation>
    <scope>IDENTIFICATION</scope>
</reference>
<dbReference type="OMA" id="LQWARYL"/>
<dbReference type="GO" id="GO:0036297">
    <property type="term" value="P:interstrand cross-link repair"/>
    <property type="evidence" value="ECO:0007669"/>
    <property type="project" value="InterPro"/>
</dbReference>
<dbReference type="STRING" id="28743.ENSCVAP00000003614"/>
<name>A0A3Q2CEZ6_CYPVA</name>
<protein>
    <submittedName>
        <fullName evidence="1">FA complementation group F</fullName>
    </submittedName>
</protein>
<dbReference type="CTD" id="2188"/>
<keyword evidence="2" id="KW-1185">Reference proteome</keyword>
<dbReference type="OrthoDB" id="6429998at2759"/>
<evidence type="ECO:0000313" key="1">
    <source>
        <dbReference type="Ensembl" id="ENSCVAP00000003614.1"/>
    </source>
</evidence>
<dbReference type="PANTHER" id="PTHR14449">
    <property type="entry name" value="FANCONI ANEMIA GROUP F PROTEIN FANCF"/>
    <property type="match status" value="1"/>
</dbReference>
<sequence>MEAVLKNVSSTVELLAVSAHSGEVSQWGEQAVSRAFHWARYCEHIHARFHSNPPIRGVLEKQLQLTNHRLREALPEHKAVYFRDLGRCQDLLLLCLLNNSALPSSIMKMLFDTRISVNVTGSGYEDVRGLCSQIIQYKSACKVLHHLLEPPSVGADAEVQGEMLMERLGSELSQSGHPRWAEDFMSSVLQEFEGTAEHLCLVTAAALLTSADSATQTASQDFLLDWLQSRHVVLQHMCSELPSKLLADLAKRHQKFRDGFCSFLKKLASEMEYRINEGEWIHTDSAVSFQKVTQHLRTLFEACPSQRTETEEEFNALKIADGDFDVRGLSVWGDLLMAFSK</sequence>
<evidence type="ECO:0000313" key="2">
    <source>
        <dbReference type="Proteomes" id="UP000265020"/>
    </source>
</evidence>
<dbReference type="GeneTree" id="ENSGT00390000005623"/>
<dbReference type="RefSeq" id="XP_015249256.1">
    <property type="nucleotide sequence ID" value="XM_015393770.1"/>
</dbReference>
<accession>A0A3Q2CEZ6</accession>